<dbReference type="InterPro" id="IPR000835">
    <property type="entry name" value="HTH_MarR-typ"/>
</dbReference>
<proteinExistence type="inferred from homology"/>
<keyword evidence="3" id="KW-0238">DNA-binding</keyword>
<comment type="similarity">
    <text evidence="1">Belongs to the SorC transcriptional regulatory family.</text>
</comment>
<dbReference type="Gene3D" id="3.40.50.1360">
    <property type="match status" value="1"/>
</dbReference>
<evidence type="ECO:0000256" key="2">
    <source>
        <dbReference type="ARBA" id="ARBA00023015"/>
    </source>
</evidence>
<dbReference type="InterPro" id="IPR007324">
    <property type="entry name" value="Sugar-bd_dom_put"/>
</dbReference>
<dbReference type="EMBL" id="DTFV01000012">
    <property type="protein sequence ID" value="HGI29826.1"/>
    <property type="molecule type" value="Genomic_DNA"/>
</dbReference>
<dbReference type="SUPFAM" id="SSF100950">
    <property type="entry name" value="NagB/RpiA/CoA transferase-like"/>
    <property type="match status" value="1"/>
</dbReference>
<sequence>MPLPEEDLMVRIAWLHYQEGITLSEIADRFGLSRPKTTRLLDRARRNGIVRFYIQAPHAHLLSLEKALKDAFHLTDAVVVPSSPSLDAIYENIGKGGALLLHRMIQRGDLVGISWGRTLRYLADNLFPKDGVEDVKFVSLAGGLTIGSFMNPYNIGEKLASMYRGECYYIHAPEVVESPDLKDFYMSERVNQKTFEMAKRARLSLLGIGVASQQHSTYIRAGFIDWQDMEIIRQMGGVGDILGQFFNIRGEVLDLELHNRTIAVPLEELRKMPNVVGLAGGEHKVEAILGALRGKFIKILVTDEHTAQELLQRHAQET</sequence>
<dbReference type="Pfam" id="PF01047">
    <property type="entry name" value="MarR"/>
    <property type="match status" value="1"/>
</dbReference>
<gene>
    <name evidence="7" type="ORF">ENV30_00700</name>
</gene>
<dbReference type="GO" id="GO:0003700">
    <property type="term" value="F:DNA-binding transcription factor activity"/>
    <property type="evidence" value="ECO:0007669"/>
    <property type="project" value="InterPro"/>
</dbReference>
<accession>A0A7V3YEY9</accession>
<dbReference type="GO" id="GO:0003677">
    <property type="term" value="F:DNA binding"/>
    <property type="evidence" value="ECO:0007669"/>
    <property type="project" value="UniProtKB-KW"/>
</dbReference>
<protein>
    <submittedName>
        <fullName evidence="7">Sugar-binding transcriptional regulator</fullName>
    </submittedName>
</protein>
<evidence type="ECO:0000259" key="5">
    <source>
        <dbReference type="Pfam" id="PF01047"/>
    </source>
</evidence>
<organism evidence="7">
    <name type="scientific">Candidatus Caldatribacterium californiense</name>
    <dbReference type="NCBI Taxonomy" id="1454726"/>
    <lineage>
        <taxon>Bacteria</taxon>
        <taxon>Pseudomonadati</taxon>
        <taxon>Atribacterota</taxon>
        <taxon>Atribacteria</taxon>
        <taxon>Atribacterales</taxon>
        <taxon>Candidatus Caldatribacteriaceae</taxon>
        <taxon>Candidatus Caldatribacterium</taxon>
    </lineage>
</organism>
<keyword evidence="4" id="KW-0804">Transcription</keyword>
<comment type="caution">
    <text evidence="7">The sequence shown here is derived from an EMBL/GenBank/DDBJ whole genome shotgun (WGS) entry which is preliminary data.</text>
</comment>
<name>A0A7V3YEY9_9BACT</name>
<evidence type="ECO:0000256" key="4">
    <source>
        <dbReference type="ARBA" id="ARBA00023163"/>
    </source>
</evidence>
<dbReference type="Pfam" id="PF04198">
    <property type="entry name" value="Sugar-bind"/>
    <property type="match status" value="1"/>
</dbReference>
<dbReference type="InterPro" id="IPR036390">
    <property type="entry name" value="WH_DNA-bd_sf"/>
</dbReference>
<dbReference type="InterPro" id="IPR036388">
    <property type="entry name" value="WH-like_DNA-bd_sf"/>
</dbReference>
<dbReference type="GO" id="GO:0030246">
    <property type="term" value="F:carbohydrate binding"/>
    <property type="evidence" value="ECO:0007669"/>
    <property type="project" value="InterPro"/>
</dbReference>
<dbReference type="PANTHER" id="PTHR34294:SF1">
    <property type="entry name" value="TRANSCRIPTIONAL REGULATOR LSRR"/>
    <property type="match status" value="1"/>
</dbReference>
<evidence type="ECO:0000313" key="7">
    <source>
        <dbReference type="EMBL" id="HGI29826.1"/>
    </source>
</evidence>
<dbReference type="SUPFAM" id="SSF46785">
    <property type="entry name" value="Winged helix' DNA-binding domain"/>
    <property type="match status" value="1"/>
</dbReference>
<reference evidence="7" key="1">
    <citation type="journal article" date="2020" name="mSystems">
        <title>Genome- and Community-Level Interaction Insights into Carbon Utilization and Element Cycling Functions of Hydrothermarchaeota in Hydrothermal Sediment.</title>
        <authorList>
            <person name="Zhou Z."/>
            <person name="Liu Y."/>
            <person name="Xu W."/>
            <person name="Pan J."/>
            <person name="Luo Z.H."/>
            <person name="Li M."/>
        </authorList>
    </citation>
    <scope>NUCLEOTIDE SEQUENCE [LARGE SCALE GENOMIC DNA]</scope>
    <source>
        <strain evidence="7">SpSt-747</strain>
    </source>
</reference>
<dbReference type="InterPro" id="IPR037171">
    <property type="entry name" value="NagB/RpiA_transferase-like"/>
</dbReference>
<evidence type="ECO:0000256" key="1">
    <source>
        <dbReference type="ARBA" id="ARBA00010466"/>
    </source>
</evidence>
<dbReference type="PANTHER" id="PTHR34294">
    <property type="entry name" value="TRANSCRIPTIONAL REGULATOR-RELATED"/>
    <property type="match status" value="1"/>
</dbReference>
<keyword evidence="2" id="KW-0805">Transcription regulation</keyword>
<evidence type="ECO:0000256" key="3">
    <source>
        <dbReference type="ARBA" id="ARBA00023125"/>
    </source>
</evidence>
<feature type="domain" description="Sugar-binding" evidence="6">
    <location>
        <begin position="59"/>
        <end position="312"/>
    </location>
</feature>
<evidence type="ECO:0000259" key="6">
    <source>
        <dbReference type="Pfam" id="PF04198"/>
    </source>
</evidence>
<dbReference type="AlphaFoldDB" id="A0A7V3YEY9"/>
<dbReference type="InterPro" id="IPR051054">
    <property type="entry name" value="SorC_transcr_regulators"/>
</dbReference>
<feature type="domain" description="HTH marR-type" evidence="5">
    <location>
        <begin position="13"/>
        <end position="52"/>
    </location>
</feature>
<dbReference type="Gene3D" id="1.10.10.10">
    <property type="entry name" value="Winged helix-like DNA-binding domain superfamily/Winged helix DNA-binding domain"/>
    <property type="match status" value="1"/>
</dbReference>